<feature type="transmembrane region" description="Helical" evidence="7">
    <location>
        <begin position="20"/>
        <end position="37"/>
    </location>
</feature>
<evidence type="ECO:0000256" key="7">
    <source>
        <dbReference type="SAM" id="Phobius"/>
    </source>
</evidence>
<organism evidence="8 9">
    <name type="scientific">Fibrisoma montanum</name>
    <dbReference type="NCBI Taxonomy" id="2305895"/>
    <lineage>
        <taxon>Bacteria</taxon>
        <taxon>Pseudomonadati</taxon>
        <taxon>Bacteroidota</taxon>
        <taxon>Cytophagia</taxon>
        <taxon>Cytophagales</taxon>
        <taxon>Spirosomataceae</taxon>
        <taxon>Fibrisoma</taxon>
    </lineage>
</organism>
<reference evidence="8 9" key="1">
    <citation type="submission" date="2018-08" db="EMBL/GenBank/DDBJ databases">
        <title>Fibrisoma montanum sp. nov., isolated from Danxia mountain soil.</title>
        <authorList>
            <person name="Huang Y."/>
        </authorList>
    </citation>
    <scope>NUCLEOTIDE SEQUENCE [LARGE SCALE GENOMIC DNA]</scope>
    <source>
        <strain evidence="8 9">HYT19</strain>
    </source>
</reference>
<comment type="similarity">
    <text evidence="2">Belongs to the DoxX family.</text>
</comment>
<protein>
    <submittedName>
        <fullName evidence="8">DoxX family protein</fullName>
    </submittedName>
</protein>
<dbReference type="RefSeq" id="WP_119668654.1">
    <property type="nucleotide sequence ID" value="NZ_QXED01000004.1"/>
</dbReference>
<dbReference type="Proteomes" id="UP000283523">
    <property type="component" value="Unassembled WGS sequence"/>
</dbReference>
<evidence type="ECO:0000256" key="4">
    <source>
        <dbReference type="ARBA" id="ARBA00022692"/>
    </source>
</evidence>
<evidence type="ECO:0000313" key="9">
    <source>
        <dbReference type="Proteomes" id="UP000283523"/>
    </source>
</evidence>
<feature type="transmembrane region" description="Helical" evidence="7">
    <location>
        <begin position="87"/>
        <end position="104"/>
    </location>
</feature>
<evidence type="ECO:0000256" key="5">
    <source>
        <dbReference type="ARBA" id="ARBA00022989"/>
    </source>
</evidence>
<keyword evidence="3" id="KW-1003">Cell membrane</keyword>
<evidence type="ECO:0000256" key="3">
    <source>
        <dbReference type="ARBA" id="ARBA00022475"/>
    </source>
</evidence>
<dbReference type="GO" id="GO:0005886">
    <property type="term" value="C:plasma membrane"/>
    <property type="evidence" value="ECO:0007669"/>
    <property type="project" value="UniProtKB-SubCell"/>
</dbReference>
<dbReference type="PANTHER" id="PTHR33452">
    <property type="entry name" value="OXIDOREDUCTASE CATD-RELATED"/>
    <property type="match status" value="1"/>
</dbReference>
<comment type="subcellular location">
    <subcellularLocation>
        <location evidence="1">Cell membrane</location>
        <topology evidence="1">Multi-pass membrane protein</topology>
    </subcellularLocation>
</comment>
<keyword evidence="9" id="KW-1185">Reference proteome</keyword>
<name>A0A418M8Q9_9BACT</name>
<keyword evidence="5 7" id="KW-1133">Transmembrane helix</keyword>
<dbReference type="PANTHER" id="PTHR33452:SF1">
    <property type="entry name" value="INNER MEMBRANE PROTEIN YPHA-RELATED"/>
    <property type="match status" value="1"/>
</dbReference>
<feature type="transmembrane region" description="Helical" evidence="7">
    <location>
        <begin position="116"/>
        <end position="135"/>
    </location>
</feature>
<comment type="caution">
    <text evidence="8">The sequence shown here is derived from an EMBL/GenBank/DDBJ whole genome shotgun (WGS) entry which is preliminary data.</text>
</comment>
<keyword evidence="4 7" id="KW-0812">Transmembrane</keyword>
<feature type="transmembrane region" description="Helical" evidence="7">
    <location>
        <begin position="57"/>
        <end position="81"/>
    </location>
</feature>
<evidence type="ECO:0000256" key="6">
    <source>
        <dbReference type="ARBA" id="ARBA00023136"/>
    </source>
</evidence>
<dbReference type="InterPro" id="IPR032808">
    <property type="entry name" value="DoxX"/>
</dbReference>
<dbReference type="AlphaFoldDB" id="A0A418M8Q9"/>
<proteinExistence type="inferred from homology"/>
<dbReference type="OrthoDB" id="9813193at2"/>
<evidence type="ECO:0000313" key="8">
    <source>
        <dbReference type="EMBL" id="RIV22469.1"/>
    </source>
</evidence>
<dbReference type="Pfam" id="PF07681">
    <property type="entry name" value="DoxX"/>
    <property type="match status" value="1"/>
</dbReference>
<evidence type="ECO:0000256" key="2">
    <source>
        <dbReference type="ARBA" id="ARBA00006679"/>
    </source>
</evidence>
<dbReference type="InterPro" id="IPR051907">
    <property type="entry name" value="DoxX-like_oxidoreductase"/>
</dbReference>
<sequence>MDRSTGSTPPLGVMASSSAVHGWLLVLRLLVTGFMFTHGIPKLTKILNGNMAFGDPLGLGSGLSLVLATSAEVGCAFLVLLGLYTRLATLPIMFTMVVAAFIANADKPFGDRELPLLYLLIYTTLFFLGPGKYSIDGRRVSNWRL</sequence>
<accession>A0A418M8Q9</accession>
<evidence type="ECO:0000256" key="1">
    <source>
        <dbReference type="ARBA" id="ARBA00004651"/>
    </source>
</evidence>
<dbReference type="EMBL" id="QXED01000004">
    <property type="protein sequence ID" value="RIV22469.1"/>
    <property type="molecule type" value="Genomic_DNA"/>
</dbReference>
<gene>
    <name evidence="8" type="ORF">DYU11_15750</name>
</gene>
<keyword evidence="6 7" id="KW-0472">Membrane</keyword>